<keyword evidence="1" id="KW-1133">Transmembrane helix</keyword>
<dbReference type="CDD" id="cd12797">
    <property type="entry name" value="M23_peptidase"/>
    <property type="match status" value="1"/>
</dbReference>
<dbReference type="Gene3D" id="2.70.70.10">
    <property type="entry name" value="Glucose Permease (Domain IIA)"/>
    <property type="match status" value="1"/>
</dbReference>
<dbReference type="InterPro" id="IPR011055">
    <property type="entry name" value="Dup_hybrid_motif"/>
</dbReference>
<dbReference type="InterPro" id="IPR016047">
    <property type="entry name" value="M23ase_b-sheet_dom"/>
</dbReference>
<dbReference type="PANTHER" id="PTHR21666">
    <property type="entry name" value="PEPTIDASE-RELATED"/>
    <property type="match status" value="1"/>
</dbReference>
<accession>A0ABU5CGK4</accession>
<dbReference type="Pfam" id="PF01551">
    <property type="entry name" value="Peptidase_M23"/>
    <property type="match status" value="1"/>
</dbReference>
<gene>
    <name evidence="3" type="ORF">P5G51_008625</name>
</gene>
<sequence>MKRKKNQTIPGKSKPVFDRTERMVNFLPDEEEKHGFYPAMPSVPINSGKRKSQLISGFVLKGTLAVLLFLGTAILWQSEAEQFGTLKRWTSTAMNKEFPFAKVNQMYQETFGSPLSFRPHSGQTDGETTSAAIPVNGSISETFQENGQGIMIAPTGSTEINSLNSGIVVFAGNDKKTKKTVVVQHADGSLSTFGFLSSIDVHLYQYVDKDERLGNFIPGENGETVYLSIEKDNHYIDPIPVIKVDDNS</sequence>
<dbReference type="GO" id="GO:0016787">
    <property type="term" value="F:hydrolase activity"/>
    <property type="evidence" value="ECO:0007669"/>
    <property type="project" value="UniProtKB-KW"/>
</dbReference>
<keyword evidence="1" id="KW-0472">Membrane</keyword>
<feature type="transmembrane region" description="Helical" evidence="1">
    <location>
        <begin position="58"/>
        <end position="76"/>
    </location>
</feature>
<evidence type="ECO:0000256" key="1">
    <source>
        <dbReference type="SAM" id="Phobius"/>
    </source>
</evidence>
<dbReference type="EC" id="3.4.-.-" evidence="3"/>
<comment type="caution">
    <text evidence="3">The sequence shown here is derived from an EMBL/GenBank/DDBJ whole genome shotgun (WGS) entry which is preliminary data.</text>
</comment>
<keyword evidence="3" id="KW-0378">Hydrolase</keyword>
<dbReference type="EMBL" id="JAROCA020000001">
    <property type="protein sequence ID" value="MDY0405453.1"/>
    <property type="molecule type" value="Genomic_DNA"/>
</dbReference>
<dbReference type="Proteomes" id="UP001228376">
    <property type="component" value="Unassembled WGS sequence"/>
</dbReference>
<keyword evidence="1" id="KW-0812">Transmembrane</keyword>
<dbReference type="SUPFAM" id="SSF51261">
    <property type="entry name" value="Duplicated hybrid motif"/>
    <property type="match status" value="1"/>
</dbReference>
<feature type="domain" description="M23ase beta-sheet core" evidence="2">
    <location>
        <begin position="148"/>
        <end position="238"/>
    </location>
</feature>
<keyword evidence="4" id="KW-1185">Reference proteome</keyword>
<dbReference type="PANTHER" id="PTHR21666:SF274">
    <property type="entry name" value="STAGE IV SPORULATION PROTEIN FA"/>
    <property type="match status" value="1"/>
</dbReference>
<proteinExistence type="predicted"/>
<evidence type="ECO:0000313" key="3">
    <source>
        <dbReference type="EMBL" id="MDY0405453.1"/>
    </source>
</evidence>
<dbReference type="InterPro" id="IPR050570">
    <property type="entry name" value="Cell_wall_metabolism_enzyme"/>
</dbReference>
<protein>
    <submittedName>
        <fullName evidence="3">M23 family metallopeptidase</fullName>
        <ecNumber evidence="3">3.4.-.-</ecNumber>
    </submittedName>
</protein>
<organism evidence="3 4">
    <name type="scientific">Tigheibacillus jepli</name>
    <dbReference type="NCBI Taxonomy" id="3035914"/>
    <lineage>
        <taxon>Bacteria</taxon>
        <taxon>Bacillati</taxon>
        <taxon>Bacillota</taxon>
        <taxon>Bacilli</taxon>
        <taxon>Bacillales</taxon>
        <taxon>Bacillaceae</taxon>
        <taxon>Tigheibacillus</taxon>
    </lineage>
</organism>
<evidence type="ECO:0000259" key="2">
    <source>
        <dbReference type="Pfam" id="PF01551"/>
    </source>
</evidence>
<name>A0ABU5CGK4_9BACI</name>
<dbReference type="RefSeq" id="WP_306065555.1">
    <property type="nucleotide sequence ID" value="NZ_JAROCA020000001.1"/>
</dbReference>
<evidence type="ECO:0000313" key="4">
    <source>
        <dbReference type="Proteomes" id="UP001228376"/>
    </source>
</evidence>
<reference evidence="3 4" key="1">
    <citation type="submission" date="2023-10" db="EMBL/GenBank/DDBJ databases">
        <title>179-bfca-hs.</title>
        <authorList>
            <person name="Miliotis G."/>
            <person name="Sengupta P."/>
            <person name="Hameed A."/>
            <person name="Chuvochina M."/>
            <person name="Mcdonagh F."/>
            <person name="Simpson A.C."/>
            <person name="Singh N.K."/>
            <person name="Rekha P.D."/>
            <person name="Raman K."/>
            <person name="Hugenholtz P."/>
            <person name="Venkateswaran K."/>
        </authorList>
    </citation>
    <scope>NUCLEOTIDE SEQUENCE [LARGE SCALE GENOMIC DNA]</scope>
    <source>
        <strain evidence="3 4">179-BFC-A-HS</strain>
    </source>
</reference>